<accession>A0A9E7ZHP6</accession>
<dbReference type="InterPro" id="IPR001647">
    <property type="entry name" value="HTH_TetR"/>
</dbReference>
<feature type="DNA-binding region" description="H-T-H motif" evidence="4">
    <location>
        <begin position="39"/>
        <end position="58"/>
    </location>
</feature>
<protein>
    <submittedName>
        <fullName evidence="6">TetR/AcrR family transcriptional regulator</fullName>
    </submittedName>
</protein>
<keyword evidence="2 4" id="KW-0238">DNA-binding</keyword>
<dbReference type="PANTHER" id="PTHR30055:SF234">
    <property type="entry name" value="HTH-TYPE TRANSCRIPTIONAL REGULATOR BETI"/>
    <property type="match status" value="1"/>
</dbReference>
<evidence type="ECO:0000313" key="6">
    <source>
        <dbReference type="EMBL" id="UZF85173.1"/>
    </source>
</evidence>
<dbReference type="PROSITE" id="PS50977">
    <property type="entry name" value="HTH_TETR_2"/>
    <property type="match status" value="1"/>
</dbReference>
<proteinExistence type="predicted"/>
<evidence type="ECO:0000256" key="2">
    <source>
        <dbReference type="ARBA" id="ARBA00023125"/>
    </source>
</evidence>
<name>A0A9E7ZHP6_9HYPH</name>
<gene>
    <name evidence="6" type="ORF">NWE54_15185</name>
</gene>
<feature type="domain" description="HTH tetR-type" evidence="5">
    <location>
        <begin position="16"/>
        <end position="76"/>
    </location>
</feature>
<keyword evidence="1" id="KW-0805">Transcription regulation</keyword>
<dbReference type="SUPFAM" id="SSF46689">
    <property type="entry name" value="Homeodomain-like"/>
    <property type="match status" value="1"/>
</dbReference>
<dbReference type="GO" id="GO:0003700">
    <property type="term" value="F:DNA-binding transcription factor activity"/>
    <property type="evidence" value="ECO:0007669"/>
    <property type="project" value="TreeGrafter"/>
</dbReference>
<dbReference type="PRINTS" id="PR00455">
    <property type="entry name" value="HTHTETR"/>
</dbReference>
<keyword evidence="3" id="KW-0804">Transcription</keyword>
<sequence>MTKATRSERQQQARSVATYERLIEATLDVIHDVGYHAATTQEIAERAQVSRGALLYHFPARADIILAAMERLLDDGTAEIRAVALRVQNGELSLEGFVGFLWELFSGRFFYLSLEMITEARNDADLRQRMIPVVKRFHEALDATWVEFCDPQKRSARQARIILNLTVCLVRGMGVQTVLREDPDYFIDMIEAWKALLPQLVGGGIGDAMFDGPRLRERGRVMPEP</sequence>
<dbReference type="GO" id="GO:0000976">
    <property type="term" value="F:transcription cis-regulatory region binding"/>
    <property type="evidence" value="ECO:0007669"/>
    <property type="project" value="TreeGrafter"/>
</dbReference>
<dbReference type="PANTHER" id="PTHR30055">
    <property type="entry name" value="HTH-TYPE TRANSCRIPTIONAL REGULATOR RUTR"/>
    <property type="match status" value="1"/>
</dbReference>
<dbReference type="InterPro" id="IPR009057">
    <property type="entry name" value="Homeodomain-like_sf"/>
</dbReference>
<dbReference type="AlphaFoldDB" id="A0A9E7ZHP6"/>
<dbReference type="Pfam" id="PF00440">
    <property type="entry name" value="TetR_N"/>
    <property type="match status" value="1"/>
</dbReference>
<reference evidence="6" key="1">
    <citation type="submission" date="2022-08" db="EMBL/GenBank/DDBJ databases">
        <title>Complete Genome Sequences of 2 Bosea sp. soil isolates.</title>
        <authorList>
            <person name="Alvarez Arevalo M."/>
            <person name="Sterndorff E.B."/>
            <person name="Faurdal D."/>
            <person name="Joergensen T.S."/>
            <person name="Weber T."/>
        </authorList>
    </citation>
    <scope>NUCLEOTIDE SEQUENCE</scope>
    <source>
        <strain evidence="6">NBC_00436</strain>
    </source>
</reference>
<dbReference type="EMBL" id="CP102774">
    <property type="protein sequence ID" value="UZF85173.1"/>
    <property type="molecule type" value="Genomic_DNA"/>
</dbReference>
<dbReference type="Gene3D" id="1.10.357.10">
    <property type="entry name" value="Tetracycline Repressor, domain 2"/>
    <property type="match status" value="1"/>
</dbReference>
<dbReference type="InterPro" id="IPR050109">
    <property type="entry name" value="HTH-type_TetR-like_transc_reg"/>
</dbReference>
<evidence type="ECO:0000259" key="5">
    <source>
        <dbReference type="PROSITE" id="PS50977"/>
    </source>
</evidence>
<organism evidence="6">
    <name type="scientific">Bosea sp. NBC_00436</name>
    <dbReference type="NCBI Taxonomy" id="2969620"/>
    <lineage>
        <taxon>Bacteria</taxon>
        <taxon>Pseudomonadati</taxon>
        <taxon>Pseudomonadota</taxon>
        <taxon>Alphaproteobacteria</taxon>
        <taxon>Hyphomicrobiales</taxon>
        <taxon>Boseaceae</taxon>
        <taxon>Bosea</taxon>
    </lineage>
</organism>
<evidence type="ECO:0000256" key="1">
    <source>
        <dbReference type="ARBA" id="ARBA00023015"/>
    </source>
</evidence>
<evidence type="ECO:0000256" key="3">
    <source>
        <dbReference type="ARBA" id="ARBA00023163"/>
    </source>
</evidence>
<evidence type="ECO:0000256" key="4">
    <source>
        <dbReference type="PROSITE-ProRule" id="PRU00335"/>
    </source>
</evidence>